<protein>
    <submittedName>
        <fullName evidence="2">Uncharacterized protein</fullName>
    </submittedName>
</protein>
<dbReference type="Proteomes" id="UP000007050">
    <property type="component" value="Chromosome"/>
</dbReference>
<dbReference type="EMBL" id="FP929059">
    <property type="protein sequence ID" value="CBL34249.1"/>
    <property type="molecule type" value="Genomic_DNA"/>
</dbReference>
<dbReference type="AlphaFoldDB" id="D4MKG6"/>
<evidence type="ECO:0000256" key="1">
    <source>
        <dbReference type="SAM" id="Phobius"/>
    </source>
</evidence>
<evidence type="ECO:0000313" key="2">
    <source>
        <dbReference type="EMBL" id="CBL34249.1"/>
    </source>
</evidence>
<accession>D4MKG6</accession>
<name>D4MKG6_9FIRM</name>
<feature type="transmembrane region" description="Helical" evidence="1">
    <location>
        <begin position="43"/>
        <end position="61"/>
    </location>
</feature>
<keyword evidence="1" id="KW-1133">Transmembrane helix</keyword>
<organism evidence="2 3">
    <name type="scientific">[Eubacterium] siraeum V10Sc8a</name>
    <dbReference type="NCBI Taxonomy" id="717961"/>
    <lineage>
        <taxon>Bacteria</taxon>
        <taxon>Bacillati</taxon>
        <taxon>Bacillota</taxon>
        <taxon>Clostridia</taxon>
        <taxon>Eubacteriales</taxon>
        <taxon>Oscillospiraceae</taxon>
        <taxon>Oscillospiraceae incertae sedis</taxon>
    </lineage>
</organism>
<reference evidence="2 3" key="1">
    <citation type="submission" date="2010-03" db="EMBL/GenBank/DDBJ databases">
        <title>The genome sequence of Eubacterium siraeum V10Sc8a.</title>
        <authorList>
            <consortium name="metaHIT consortium -- http://www.metahit.eu/"/>
            <person name="Pajon A."/>
            <person name="Turner K."/>
            <person name="Parkhill J."/>
            <person name="Duncan S."/>
            <person name="Flint H."/>
        </authorList>
    </citation>
    <scope>NUCLEOTIDE SEQUENCE [LARGE SCALE GENOMIC DNA]</scope>
    <source>
        <strain evidence="2 3">V10Sc8a</strain>
    </source>
</reference>
<feature type="transmembrane region" description="Helical" evidence="1">
    <location>
        <begin position="73"/>
        <end position="92"/>
    </location>
</feature>
<sequence>MPNYSFVHKLHSATVKNENNALYPAMDSIFFKFIVSNLSLTQFVAQVTHLIEYILLFAFLYIQNTRQLSLFIYVYRIVFEVRRIFSIILIYSQDM</sequence>
<dbReference type="BioCyc" id="ESIR717961:G136L-1021-MONOMER"/>
<dbReference type="HOGENOM" id="CLU_2368653_0_0_9"/>
<keyword evidence="1" id="KW-0472">Membrane</keyword>
<proteinExistence type="predicted"/>
<evidence type="ECO:0000313" key="3">
    <source>
        <dbReference type="Proteomes" id="UP000007050"/>
    </source>
</evidence>
<dbReference type="KEGG" id="esr:ES1_12470"/>
<reference evidence="2 3" key="2">
    <citation type="submission" date="2010-03" db="EMBL/GenBank/DDBJ databases">
        <authorList>
            <person name="Pajon A."/>
        </authorList>
    </citation>
    <scope>NUCLEOTIDE SEQUENCE [LARGE SCALE GENOMIC DNA]</scope>
    <source>
        <strain evidence="2 3">V10Sc8a</strain>
    </source>
</reference>
<gene>
    <name evidence="2" type="ORF">ES1_12470</name>
</gene>
<keyword evidence="1" id="KW-0812">Transmembrane</keyword>